<protein>
    <submittedName>
        <fullName evidence="6">COMPASS component SWD3</fullName>
    </submittedName>
</protein>
<dbReference type="GO" id="GO:0042393">
    <property type="term" value="F:histone binding"/>
    <property type="evidence" value="ECO:0007669"/>
    <property type="project" value="TreeGrafter"/>
</dbReference>
<dbReference type="SUPFAM" id="SSF50978">
    <property type="entry name" value="WD40 repeat-like"/>
    <property type="match status" value="1"/>
</dbReference>
<dbReference type="PROSITE" id="PS00678">
    <property type="entry name" value="WD_REPEATS_1"/>
    <property type="match status" value="3"/>
</dbReference>
<dbReference type="PROSITE" id="PS50294">
    <property type="entry name" value="WD_REPEATS_REGION"/>
    <property type="match status" value="4"/>
</dbReference>
<keyword evidence="2" id="KW-0677">Repeat</keyword>
<feature type="repeat" description="WD" evidence="3">
    <location>
        <begin position="117"/>
        <end position="156"/>
    </location>
</feature>
<dbReference type="InParanoid" id="A0A1Z5KER9"/>
<dbReference type="SMART" id="SM00320">
    <property type="entry name" value="WD40"/>
    <property type="match status" value="7"/>
</dbReference>
<dbReference type="PROSITE" id="PS50082">
    <property type="entry name" value="WD_REPEATS_2"/>
    <property type="match status" value="5"/>
</dbReference>
<reference evidence="6 7" key="1">
    <citation type="journal article" date="2015" name="Plant Cell">
        <title>Oil accumulation by the oleaginous diatom Fistulifera solaris as revealed by the genome and transcriptome.</title>
        <authorList>
            <person name="Tanaka T."/>
            <person name="Maeda Y."/>
            <person name="Veluchamy A."/>
            <person name="Tanaka M."/>
            <person name="Abida H."/>
            <person name="Marechal E."/>
            <person name="Bowler C."/>
            <person name="Muto M."/>
            <person name="Sunaga Y."/>
            <person name="Tanaka M."/>
            <person name="Yoshino T."/>
            <person name="Taniguchi T."/>
            <person name="Fukuda Y."/>
            <person name="Nemoto M."/>
            <person name="Matsumoto M."/>
            <person name="Wong P.S."/>
            <person name="Aburatani S."/>
            <person name="Fujibuchi W."/>
        </authorList>
    </citation>
    <scope>NUCLEOTIDE SEQUENCE [LARGE SCALE GENOMIC DNA]</scope>
    <source>
        <strain evidence="6 7">JPCC DA0580</strain>
    </source>
</reference>
<evidence type="ECO:0000313" key="7">
    <source>
        <dbReference type="Proteomes" id="UP000198406"/>
    </source>
</evidence>
<dbReference type="InterPro" id="IPR015943">
    <property type="entry name" value="WD40/YVTN_repeat-like_dom_sf"/>
</dbReference>
<keyword evidence="1 3" id="KW-0853">WD repeat</keyword>
<feature type="repeat" description="WD" evidence="3">
    <location>
        <begin position="23"/>
        <end position="70"/>
    </location>
</feature>
<sequence length="359" mass="38721">MTSPANKKRPLVSKDEFYLLPFHGEHKRAVSTLQFAPSNIIKPDSVMCASASADGTAKIWDISLSSSQLKPLGTCVGHARGINQVSWNRAAPFLATASDDRTVRLWDAVTAEALVEFRGHSSFVFCVDQTNNMLVSGSFDETVKLWDVRCGECVCTLPAHSDPVTAVSFGRDGTTIASASHDGLIRIWDVATGECLKTIYAAGNPPVSTLRYAPNGKYLLAGTLDSVLRLWPVSRTASNQCVQSYATHQGTTHAGAHVHSRYSTVATFTSDGKSVVVGSETGKVVVYDLQTAEVQQVLKHENDGVILAVDAHDKLPFLCSGGMTSDRKVSFWAKPGVFEDSTMSTEGEPESSLHKKARN</sequence>
<dbReference type="InterPro" id="IPR059122">
    <property type="entry name" value="Beta-prop_WDR5-like"/>
</dbReference>
<dbReference type="GO" id="GO:0048188">
    <property type="term" value="C:Set1C/COMPASS complex"/>
    <property type="evidence" value="ECO:0007669"/>
    <property type="project" value="TreeGrafter"/>
</dbReference>
<keyword evidence="7" id="KW-1185">Reference proteome</keyword>
<dbReference type="InterPro" id="IPR001680">
    <property type="entry name" value="WD40_rpt"/>
</dbReference>
<dbReference type="InterPro" id="IPR019775">
    <property type="entry name" value="WD40_repeat_CS"/>
</dbReference>
<dbReference type="CDD" id="cd00200">
    <property type="entry name" value="WD40"/>
    <property type="match status" value="1"/>
</dbReference>
<name>A0A1Z5KER9_FISSO</name>
<dbReference type="AlphaFoldDB" id="A0A1Z5KER9"/>
<gene>
    <name evidence="6" type="ORF">FisN_18Lh139</name>
</gene>
<dbReference type="PRINTS" id="PR00320">
    <property type="entry name" value="GPROTEINBRPT"/>
</dbReference>
<comment type="caution">
    <text evidence="6">The sequence shown here is derived from an EMBL/GenBank/DDBJ whole genome shotgun (WGS) entry which is preliminary data.</text>
</comment>
<evidence type="ECO:0000313" key="6">
    <source>
        <dbReference type="EMBL" id="GAX24783.1"/>
    </source>
</evidence>
<feature type="repeat" description="WD" evidence="3">
    <location>
        <begin position="75"/>
        <end position="116"/>
    </location>
</feature>
<dbReference type="OrthoDB" id="674604at2759"/>
<evidence type="ECO:0000256" key="2">
    <source>
        <dbReference type="ARBA" id="ARBA00022737"/>
    </source>
</evidence>
<dbReference type="InterPro" id="IPR036322">
    <property type="entry name" value="WD40_repeat_dom_sf"/>
</dbReference>
<evidence type="ECO:0000259" key="5">
    <source>
        <dbReference type="Pfam" id="PF25175"/>
    </source>
</evidence>
<evidence type="ECO:0000256" key="1">
    <source>
        <dbReference type="ARBA" id="ARBA00022574"/>
    </source>
</evidence>
<feature type="repeat" description="WD" evidence="3">
    <location>
        <begin position="200"/>
        <end position="231"/>
    </location>
</feature>
<dbReference type="PANTHER" id="PTHR22847:SF637">
    <property type="entry name" value="WD REPEAT DOMAIN 5B"/>
    <property type="match status" value="1"/>
</dbReference>
<feature type="repeat" description="WD" evidence="3">
    <location>
        <begin position="157"/>
        <end position="198"/>
    </location>
</feature>
<organism evidence="6 7">
    <name type="scientific">Fistulifera solaris</name>
    <name type="common">Oleaginous diatom</name>
    <dbReference type="NCBI Taxonomy" id="1519565"/>
    <lineage>
        <taxon>Eukaryota</taxon>
        <taxon>Sar</taxon>
        <taxon>Stramenopiles</taxon>
        <taxon>Ochrophyta</taxon>
        <taxon>Bacillariophyta</taxon>
        <taxon>Bacillariophyceae</taxon>
        <taxon>Bacillariophycidae</taxon>
        <taxon>Naviculales</taxon>
        <taxon>Naviculaceae</taxon>
        <taxon>Fistulifera</taxon>
    </lineage>
</organism>
<dbReference type="Pfam" id="PF25175">
    <property type="entry name" value="Beta-prop_WDR5"/>
    <property type="match status" value="1"/>
</dbReference>
<dbReference type="EMBL" id="BDSP01000214">
    <property type="protein sequence ID" value="GAX24783.1"/>
    <property type="molecule type" value="Genomic_DNA"/>
</dbReference>
<feature type="domain" description="WDR5-like beta-propeller" evidence="5">
    <location>
        <begin position="25"/>
        <end position="332"/>
    </location>
</feature>
<proteinExistence type="predicted"/>
<dbReference type="Proteomes" id="UP000198406">
    <property type="component" value="Unassembled WGS sequence"/>
</dbReference>
<accession>A0A1Z5KER9</accession>
<evidence type="ECO:0000256" key="4">
    <source>
        <dbReference type="SAM" id="MobiDB-lite"/>
    </source>
</evidence>
<evidence type="ECO:0000256" key="3">
    <source>
        <dbReference type="PROSITE-ProRule" id="PRU00221"/>
    </source>
</evidence>
<dbReference type="InterPro" id="IPR020472">
    <property type="entry name" value="WD40_PAC1"/>
</dbReference>
<feature type="region of interest" description="Disordered" evidence="4">
    <location>
        <begin position="340"/>
        <end position="359"/>
    </location>
</feature>
<dbReference type="Gene3D" id="2.130.10.10">
    <property type="entry name" value="YVTN repeat-like/Quinoprotein amine dehydrogenase"/>
    <property type="match status" value="1"/>
</dbReference>
<dbReference type="PANTHER" id="PTHR22847">
    <property type="entry name" value="WD40 REPEAT PROTEIN"/>
    <property type="match status" value="1"/>
</dbReference>